<evidence type="ECO:0000313" key="1">
    <source>
        <dbReference type="EMBL" id="SIT37539.1"/>
    </source>
</evidence>
<name>A0A1N7RR60_9BURK</name>
<dbReference type="AlphaFoldDB" id="A0A1N7RR60"/>
<reference evidence="1" key="1">
    <citation type="submission" date="2016-12" db="EMBL/GenBank/DDBJ databases">
        <authorList>
            <person name="Moulin L."/>
        </authorList>
    </citation>
    <scope>NUCLEOTIDE SEQUENCE [LARGE SCALE GENOMIC DNA]</scope>
    <source>
        <strain evidence="1">STM 7183</strain>
    </source>
</reference>
<comment type="caution">
    <text evidence="1">The sequence shown here is derived from an EMBL/GenBank/DDBJ whole genome shotgun (WGS) entry which is preliminary data.</text>
</comment>
<protein>
    <submittedName>
        <fullName evidence="1">Uncharacterized protein</fullName>
    </submittedName>
</protein>
<dbReference type="EMBL" id="CYGY02000012">
    <property type="protein sequence ID" value="SIT37539.1"/>
    <property type="molecule type" value="Genomic_DNA"/>
</dbReference>
<dbReference type="Proteomes" id="UP000195569">
    <property type="component" value="Unassembled WGS sequence"/>
</dbReference>
<keyword evidence="2" id="KW-1185">Reference proteome</keyword>
<proteinExistence type="predicted"/>
<organism evidence="1 2">
    <name type="scientific">Paraburkholderia piptadeniae</name>
    <dbReference type="NCBI Taxonomy" id="1701573"/>
    <lineage>
        <taxon>Bacteria</taxon>
        <taxon>Pseudomonadati</taxon>
        <taxon>Pseudomonadota</taxon>
        <taxon>Betaproteobacteria</taxon>
        <taxon>Burkholderiales</taxon>
        <taxon>Burkholderiaceae</taxon>
        <taxon>Paraburkholderia</taxon>
    </lineage>
</organism>
<sequence>MSRLTDETTFDLANHSLITRANLAL</sequence>
<gene>
    <name evidence="1" type="ORF">BN2476_120029</name>
</gene>
<accession>A0A1N7RR60</accession>
<evidence type="ECO:0000313" key="2">
    <source>
        <dbReference type="Proteomes" id="UP000195569"/>
    </source>
</evidence>